<accession>A0A2T4UN39</accession>
<reference evidence="3 4" key="1">
    <citation type="submission" date="2018-03" db="EMBL/GenBank/DDBJ databases">
        <title>Aquarubrobacter algicola gen. nov., sp. nov., a novel actinobacterium isolated from shallow eutrophic lake during the end of cyanobacterial harmful algal blooms.</title>
        <authorList>
            <person name="Chun S.J."/>
        </authorList>
    </citation>
    <scope>NUCLEOTIDE SEQUENCE [LARGE SCALE GENOMIC DNA]</scope>
    <source>
        <strain evidence="3 4">Seoho-28</strain>
    </source>
</reference>
<dbReference type="CDD" id="cd00338">
    <property type="entry name" value="Ser_Recombinase"/>
    <property type="match status" value="1"/>
</dbReference>
<dbReference type="AlphaFoldDB" id="A0A2T4UN39"/>
<dbReference type="GO" id="GO:0003677">
    <property type="term" value="F:DNA binding"/>
    <property type="evidence" value="ECO:0007669"/>
    <property type="project" value="InterPro"/>
</dbReference>
<dbReference type="SUPFAM" id="SSF53041">
    <property type="entry name" value="Resolvase-like"/>
    <property type="match status" value="1"/>
</dbReference>
<sequence>MSKVWAGVVRVSHMGARRSGADDFHSERDQVAALERAVARLGGDLELLPAELGVSGGLPLADRPSLLAAVEGVEAGRYRGIVVAYQSRLARDTLEEELIHRRVEAVGGSVQFATGAVDGATIDGRLQRRLLGAFNAAERERHVERFADLREAATRAGIWQRRQTPAGYRRDPDTRRLVPDDRA</sequence>
<dbReference type="EMBL" id="PYYB01000001">
    <property type="protein sequence ID" value="PTL60649.1"/>
    <property type="molecule type" value="Genomic_DNA"/>
</dbReference>
<feature type="non-terminal residue" evidence="3">
    <location>
        <position position="183"/>
    </location>
</feature>
<name>A0A2T4UN39_9ACTN</name>
<dbReference type="InterPro" id="IPR006119">
    <property type="entry name" value="Resolv_N"/>
</dbReference>
<dbReference type="OrthoDB" id="4500247at2"/>
<dbReference type="PANTHER" id="PTHR30461">
    <property type="entry name" value="DNA-INVERTASE FROM LAMBDOID PROPHAGE"/>
    <property type="match status" value="1"/>
</dbReference>
<evidence type="ECO:0000313" key="4">
    <source>
        <dbReference type="Proteomes" id="UP000240739"/>
    </source>
</evidence>
<comment type="caution">
    <text evidence="3">The sequence shown here is derived from an EMBL/GenBank/DDBJ whole genome shotgun (WGS) entry which is preliminary data.</text>
</comment>
<keyword evidence="4" id="KW-1185">Reference proteome</keyword>
<dbReference type="GO" id="GO:0000150">
    <property type="term" value="F:DNA strand exchange activity"/>
    <property type="evidence" value="ECO:0007669"/>
    <property type="project" value="InterPro"/>
</dbReference>
<dbReference type="Gene3D" id="3.40.50.1390">
    <property type="entry name" value="Resolvase, N-terminal catalytic domain"/>
    <property type="match status" value="1"/>
</dbReference>
<dbReference type="PROSITE" id="PS51736">
    <property type="entry name" value="RECOMBINASES_3"/>
    <property type="match status" value="1"/>
</dbReference>
<dbReference type="InterPro" id="IPR050639">
    <property type="entry name" value="SSR_resolvase"/>
</dbReference>
<dbReference type="SMART" id="SM00857">
    <property type="entry name" value="Resolvase"/>
    <property type="match status" value="1"/>
</dbReference>
<organism evidence="3 4">
    <name type="scientific">Paraconexibacter algicola</name>
    <dbReference type="NCBI Taxonomy" id="2133960"/>
    <lineage>
        <taxon>Bacteria</taxon>
        <taxon>Bacillati</taxon>
        <taxon>Actinomycetota</taxon>
        <taxon>Thermoleophilia</taxon>
        <taxon>Solirubrobacterales</taxon>
        <taxon>Paraconexibacteraceae</taxon>
        <taxon>Paraconexibacter</taxon>
    </lineage>
</organism>
<dbReference type="Pfam" id="PF00239">
    <property type="entry name" value="Resolvase"/>
    <property type="match status" value="1"/>
</dbReference>
<dbReference type="RefSeq" id="WP_146175377.1">
    <property type="nucleotide sequence ID" value="NZ_PYYB01000001.1"/>
</dbReference>
<dbReference type="Proteomes" id="UP000240739">
    <property type="component" value="Unassembled WGS sequence"/>
</dbReference>
<evidence type="ECO:0000259" key="2">
    <source>
        <dbReference type="PROSITE" id="PS51736"/>
    </source>
</evidence>
<feature type="domain" description="Resolvase/invertase-type recombinase catalytic" evidence="2">
    <location>
        <begin position="11"/>
        <end position="157"/>
    </location>
</feature>
<feature type="compositionally biased region" description="Basic and acidic residues" evidence="1">
    <location>
        <begin position="168"/>
        <end position="183"/>
    </location>
</feature>
<proteinExistence type="predicted"/>
<evidence type="ECO:0000313" key="3">
    <source>
        <dbReference type="EMBL" id="PTL60649.1"/>
    </source>
</evidence>
<dbReference type="InterPro" id="IPR036162">
    <property type="entry name" value="Resolvase-like_N_sf"/>
</dbReference>
<feature type="region of interest" description="Disordered" evidence="1">
    <location>
        <begin position="160"/>
        <end position="183"/>
    </location>
</feature>
<dbReference type="PANTHER" id="PTHR30461:SF23">
    <property type="entry name" value="DNA RECOMBINASE-RELATED"/>
    <property type="match status" value="1"/>
</dbReference>
<protein>
    <recommendedName>
        <fullName evidence="2">Resolvase/invertase-type recombinase catalytic domain-containing protein</fullName>
    </recommendedName>
</protein>
<evidence type="ECO:0000256" key="1">
    <source>
        <dbReference type="SAM" id="MobiDB-lite"/>
    </source>
</evidence>
<gene>
    <name evidence="3" type="ORF">C7Y72_13915</name>
</gene>